<evidence type="ECO:0000313" key="2">
    <source>
        <dbReference type="Proteomes" id="UP001371305"/>
    </source>
</evidence>
<name>A0ABU9B1A5_9BACT</name>
<dbReference type="EMBL" id="JBBUKT010000008">
    <property type="protein sequence ID" value="MEK7952792.1"/>
    <property type="molecule type" value="Genomic_DNA"/>
</dbReference>
<gene>
    <name evidence="1" type="ORF">WKV53_19925</name>
</gene>
<reference evidence="1 2" key="1">
    <citation type="submission" date="2024-04" db="EMBL/GenBank/DDBJ databases">
        <title>Luteolibacter sp. isolated from soil.</title>
        <authorList>
            <person name="An J."/>
        </authorList>
    </citation>
    <scope>NUCLEOTIDE SEQUENCE [LARGE SCALE GENOMIC DNA]</scope>
    <source>
        <strain evidence="1 2">Y139</strain>
    </source>
</reference>
<organism evidence="1 2">
    <name type="scientific">Luteolibacter soli</name>
    <dbReference type="NCBI Taxonomy" id="3135280"/>
    <lineage>
        <taxon>Bacteria</taxon>
        <taxon>Pseudomonadati</taxon>
        <taxon>Verrucomicrobiota</taxon>
        <taxon>Verrucomicrobiia</taxon>
        <taxon>Verrucomicrobiales</taxon>
        <taxon>Verrucomicrobiaceae</taxon>
        <taxon>Luteolibacter</taxon>
    </lineage>
</organism>
<keyword evidence="2" id="KW-1185">Reference proteome</keyword>
<accession>A0ABU9B1A5</accession>
<protein>
    <submittedName>
        <fullName evidence="1">Uncharacterized protein</fullName>
    </submittedName>
</protein>
<proteinExistence type="predicted"/>
<comment type="caution">
    <text evidence="1">The sequence shown here is derived from an EMBL/GenBank/DDBJ whole genome shotgun (WGS) entry which is preliminary data.</text>
</comment>
<dbReference type="Proteomes" id="UP001371305">
    <property type="component" value="Unassembled WGS sequence"/>
</dbReference>
<sequence>MPDPIDIPEELLNAITISWKMESNHGLAESPFSGQAQAQRGQLERWSFVMKVRRLNRREAQVAEGFFLMLEAPFGLFRMPDPARRKPLGKATGNPILTAAATPGDRTISVSGFTPNVPGILKAGDWVQVGDQLSKVRADVNSSATGTATISLWPKIMRTVPDETPLIVRDAIGVFRFTSQAPEWEADAYERSRPYTFSLTGVQEILVD</sequence>
<dbReference type="RefSeq" id="WP_341406549.1">
    <property type="nucleotide sequence ID" value="NZ_JBBUKT010000008.1"/>
</dbReference>
<evidence type="ECO:0000313" key="1">
    <source>
        <dbReference type="EMBL" id="MEK7952792.1"/>
    </source>
</evidence>